<dbReference type="Proteomes" id="UP000251431">
    <property type="component" value="Unassembled WGS sequence"/>
</dbReference>
<name>A0A2X0YSW8_9BACI</name>
<evidence type="ECO:0000313" key="2">
    <source>
        <dbReference type="Proteomes" id="UP000251431"/>
    </source>
</evidence>
<proteinExistence type="predicted"/>
<dbReference type="EMBL" id="UAQE01000001">
    <property type="protein sequence ID" value="SPT98367.1"/>
    <property type="molecule type" value="Genomic_DNA"/>
</dbReference>
<evidence type="ECO:0000313" key="1">
    <source>
        <dbReference type="EMBL" id="SPT98367.1"/>
    </source>
</evidence>
<organism evidence="1 2">
    <name type="scientific">Lysinibacillus capsici</name>
    <dbReference type="NCBI Taxonomy" id="2115968"/>
    <lineage>
        <taxon>Bacteria</taxon>
        <taxon>Bacillati</taxon>
        <taxon>Bacillota</taxon>
        <taxon>Bacilli</taxon>
        <taxon>Bacillales</taxon>
        <taxon>Bacillaceae</taxon>
        <taxon>Lysinibacillus</taxon>
    </lineage>
</organism>
<dbReference type="AlphaFoldDB" id="A0A2X0YSW8"/>
<reference evidence="1 2" key="1">
    <citation type="submission" date="2018-06" db="EMBL/GenBank/DDBJ databases">
        <authorList>
            <consortium name="Pathogen Informatics"/>
            <person name="Doyle S."/>
        </authorList>
    </citation>
    <scope>NUCLEOTIDE SEQUENCE [LARGE SCALE GENOMIC DNA]</scope>
    <source>
        <strain evidence="1 2">NCTC7582</strain>
    </source>
</reference>
<sequence length="58" mass="6792">MSNVIKEAVQVARKEYICDDCQKPIEKRSKYTYLFGSAFKGERPYSIRLCQKCKPITE</sequence>
<dbReference type="RefSeq" id="WP_181574620.1">
    <property type="nucleotide sequence ID" value="NZ_UAQE01000001.1"/>
</dbReference>
<accession>A0A2X0YSW8</accession>
<gene>
    <name evidence="1" type="ORF">NCTC7582_01623</name>
</gene>
<protein>
    <submittedName>
        <fullName evidence="1">Uncharacterized protein</fullName>
    </submittedName>
</protein>